<organism evidence="15 16">
    <name type="scientific">Wickerhamomyces anomalus (strain ATCC 58044 / CBS 1984 / NCYC 433 / NRRL Y-366-8)</name>
    <name type="common">Yeast</name>
    <name type="synonym">Hansenula anomala</name>
    <dbReference type="NCBI Taxonomy" id="683960"/>
    <lineage>
        <taxon>Eukaryota</taxon>
        <taxon>Fungi</taxon>
        <taxon>Dikarya</taxon>
        <taxon>Ascomycota</taxon>
        <taxon>Saccharomycotina</taxon>
        <taxon>Saccharomycetes</taxon>
        <taxon>Phaffomycetales</taxon>
        <taxon>Wickerhamomycetaceae</taxon>
        <taxon>Wickerhamomyces</taxon>
    </lineage>
</organism>
<evidence type="ECO:0000256" key="12">
    <source>
        <dbReference type="PIRSR" id="PIRSR006621-2"/>
    </source>
</evidence>
<evidence type="ECO:0000256" key="10">
    <source>
        <dbReference type="PIRNR" id="PIRNR006621"/>
    </source>
</evidence>
<evidence type="ECO:0000259" key="14">
    <source>
        <dbReference type="Pfam" id="PF01207"/>
    </source>
</evidence>
<dbReference type="GO" id="GO:0106414">
    <property type="term" value="F:mRNA dihydrouridine synthase activity"/>
    <property type="evidence" value="ECO:0007669"/>
    <property type="project" value="RHEA"/>
</dbReference>
<evidence type="ECO:0000256" key="4">
    <source>
        <dbReference type="ARBA" id="ARBA00022664"/>
    </source>
</evidence>
<dbReference type="OrthoDB" id="10262250at2759"/>
<dbReference type="InterPro" id="IPR052582">
    <property type="entry name" value="tRNA-DUS-like"/>
</dbReference>
<dbReference type="GO" id="GO:0102264">
    <property type="term" value="F:tRNA-dihydrouridine20 synthase activity"/>
    <property type="evidence" value="ECO:0007669"/>
    <property type="project" value="EnsemblFungi"/>
</dbReference>
<dbReference type="EC" id="1.3.1.-" evidence="10"/>
<dbReference type="Pfam" id="PF01207">
    <property type="entry name" value="Dus"/>
    <property type="match status" value="1"/>
</dbReference>
<evidence type="ECO:0000256" key="9">
    <source>
        <dbReference type="ARBA" id="ARBA00049447"/>
    </source>
</evidence>
<dbReference type="PROSITE" id="PS01136">
    <property type="entry name" value="UPF0034"/>
    <property type="match status" value="1"/>
</dbReference>
<sequence length="367" mass="41574">MVDYKGKLVLAPMVRAGELPTRLLALKYGADLVWGPEIIDKKLLTCDRVVNEKLGTVDFLSRDKTKVPGVTNLIFRTHPSLEDSKLIFQMGTANPDLAVDAAKIIINDVSGIDINAGCPKHFSIHAGMGAALLKTPDLLESILINLVEKIGKPNNKPISVKIRLLPEEEDSLNLIEKLLKTGITNLTVHCRTQLMRNRETPIRDYVDKIKAKCDEYKVSFIVNGSVLNRKDFNKLQEQYGTDVGGMIATTAEENPTCFSESPLNWPRLLREYTEIAQKFGNYEGNTKYMLTRMTPGRSFAYQLIARAKTYEEFYKVFDKLNEDGTEKKYEPKVVKKEEKETRKHKVDNEEPSDPIPEKRQQLEQISA</sequence>
<keyword evidence="3 10" id="KW-0288">FMN</keyword>
<feature type="active site" description="Proton donor" evidence="11">
    <location>
        <position position="118"/>
    </location>
</feature>
<comment type="similarity">
    <text evidence="10">Belongs to the dus family.</text>
</comment>
<keyword evidence="12" id="KW-0547">Nucleotide-binding</keyword>
<keyword evidence="2 10" id="KW-0285">Flavoprotein</keyword>
<accession>A0A1E3P6V1</accession>
<dbReference type="GO" id="GO:0006397">
    <property type="term" value="P:mRNA processing"/>
    <property type="evidence" value="ECO:0007669"/>
    <property type="project" value="UniProtKB-KW"/>
</dbReference>
<gene>
    <name evidence="15" type="ORF">WICANDRAFT_28998</name>
</gene>
<reference evidence="15 16" key="1">
    <citation type="journal article" date="2016" name="Proc. Natl. Acad. Sci. U.S.A.">
        <title>Comparative genomics of biotechnologically important yeasts.</title>
        <authorList>
            <person name="Riley R."/>
            <person name="Haridas S."/>
            <person name="Wolfe K.H."/>
            <person name="Lopes M.R."/>
            <person name="Hittinger C.T."/>
            <person name="Goeker M."/>
            <person name="Salamov A.A."/>
            <person name="Wisecaver J.H."/>
            <person name="Long T.M."/>
            <person name="Calvey C.H."/>
            <person name="Aerts A.L."/>
            <person name="Barry K.W."/>
            <person name="Choi C."/>
            <person name="Clum A."/>
            <person name="Coughlan A.Y."/>
            <person name="Deshpande S."/>
            <person name="Douglass A.P."/>
            <person name="Hanson S.J."/>
            <person name="Klenk H.-P."/>
            <person name="LaButti K.M."/>
            <person name="Lapidus A."/>
            <person name="Lindquist E.A."/>
            <person name="Lipzen A.M."/>
            <person name="Meier-Kolthoff J.P."/>
            <person name="Ohm R.A."/>
            <person name="Otillar R.P."/>
            <person name="Pangilinan J.L."/>
            <person name="Peng Y."/>
            <person name="Rokas A."/>
            <person name="Rosa C.A."/>
            <person name="Scheuner C."/>
            <person name="Sibirny A.A."/>
            <person name="Slot J.C."/>
            <person name="Stielow J.B."/>
            <person name="Sun H."/>
            <person name="Kurtzman C.P."/>
            <person name="Blackwell M."/>
            <person name="Grigoriev I.V."/>
            <person name="Jeffries T.W."/>
        </authorList>
    </citation>
    <scope>NUCLEOTIDE SEQUENCE [LARGE SCALE GENOMIC DNA]</scope>
    <source>
        <strain evidence="16">ATCC 58044 / CBS 1984 / NCYC 433 / NRRL Y-366-8</strain>
    </source>
</reference>
<dbReference type="InterPro" id="IPR018517">
    <property type="entry name" value="tRNA_hU_synthase_CS"/>
</dbReference>
<dbReference type="PANTHER" id="PTHR45936:SF1">
    <property type="entry name" value="TRNA-DIHYDROURIDINE(20) SYNTHASE [NAD(P)+]-LIKE"/>
    <property type="match status" value="1"/>
</dbReference>
<dbReference type="AlphaFoldDB" id="A0A1E3P6V1"/>
<feature type="domain" description="DUS-like FMN-binding" evidence="14">
    <location>
        <begin position="32"/>
        <end position="330"/>
    </location>
</feature>
<dbReference type="RefSeq" id="XP_019040353.1">
    <property type="nucleotide sequence ID" value="XM_019181567.1"/>
</dbReference>
<keyword evidence="5 10" id="KW-0819">tRNA processing</keyword>
<comment type="catalytic activity">
    <reaction evidence="9">
        <text>a 5,6-dihydrouridine in mRNA + NADP(+) = a uridine in mRNA + NADPH + H(+)</text>
        <dbReference type="Rhea" id="RHEA:69855"/>
        <dbReference type="Rhea" id="RHEA-COMP:14658"/>
        <dbReference type="Rhea" id="RHEA-COMP:17789"/>
        <dbReference type="ChEBI" id="CHEBI:15378"/>
        <dbReference type="ChEBI" id="CHEBI:57783"/>
        <dbReference type="ChEBI" id="CHEBI:58349"/>
        <dbReference type="ChEBI" id="CHEBI:65315"/>
        <dbReference type="ChEBI" id="CHEBI:74443"/>
    </reaction>
    <physiologicalReaction direction="right-to-left" evidence="9">
        <dbReference type="Rhea" id="RHEA:69857"/>
    </physiologicalReaction>
</comment>
<dbReference type="InterPro" id="IPR035587">
    <property type="entry name" value="DUS-like_FMN-bd"/>
</dbReference>
<keyword evidence="6 10" id="KW-0560">Oxidoreductase</keyword>
<dbReference type="PANTHER" id="PTHR45936">
    <property type="entry name" value="TRNA-DIHYDROURIDINE(20) SYNTHASE [NAD(P)+]-LIKE"/>
    <property type="match status" value="1"/>
</dbReference>
<dbReference type="InterPro" id="IPR013785">
    <property type="entry name" value="Aldolase_TIM"/>
</dbReference>
<dbReference type="GO" id="GO:0050660">
    <property type="term" value="F:flavin adenine dinucleotide binding"/>
    <property type="evidence" value="ECO:0007669"/>
    <property type="project" value="InterPro"/>
</dbReference>
<evidence type="ECO:0000256" key="11">
    <source>
        <dbReference type="PIRSR" id="PIRSR006621-1"/>
    </source>
</evidence>
<evidence type="ECO:0000256" key="8">
    <source>
        <dbReference type="ARBA" id="ARBA00048342"/>
    </source>
</evidence>
<evidence type="ECO:0000256" key="7">
    <source>
        <dbReference type="ARBA" id="ARBA00023027"/>
    </source>
</evidence>
<comment type="catalytic activity">
    <reaction evidence="8">
        <text>a 5,6-dihydrouridine in mRNA + NAD(+) = a uridine in mRNA + NADH + H(+)</text>
        <dbReference type="Rhea" id="RHEA:69851"/>
        <dbReference type="Rhea" id="RHEA-COMP:14658"/>
        <dbReference type="Rhea" id="RHEA-COMP:17789"/>
        <dbReference type="ChEBI" id="CHEBI:15378"/>
        <dbReference type="ChEBI" id="CHEBI:57540"/>
        <dbReference type="ChEBI" id="CHEBI:57945"/>
        <dbReference type="ChEBI" id="CHEBI:65315"/>
        <dbReference type="ChEBI" id="CHEBI:74443"/>
    </reaction>
    <physiologicalReaction direction="right-to-left" evidence="8">
        <dbReference type="Rhea" id="RHEA:69853"/>
    </physiologicalReaction>
</comment>
<evidence type="ECO:0000256" key="5">
    <source>
        <dbReference type="ARBA" id="ARBA00022694"/>
    </source>
</evidence>
<feature type="compositionally biased region" description="Basic and acidic residues" evidence="13">
    <location>
        <begin position="327"/>
        <end position="341"/>
    </location>
</feature>
<comment type="cofactor">
    <cofactor evidence="1 10 12">
        <name>FMN</name>
        <dbReference type="ChEBI" id="CHEBI:58210"/>
    </cofactor>
</comment>
<feature type="binding site" evidence="12">
    <location>
        <position position="89"/>
    </location>
    <ligand>
        <name>FMN</name>
        <dbReference type="ChEBI" id="CHEBI:58210"/>
    </ligand>
</feature>
<evidence type="ECO:0000256" key="13">
    <source>
        <dbReference type="SAM" id="MobiDB-lite"/>
    </source>
</evidence>
<dbReference type="Gene3D" id="3.20.20.70">
    <property type="entry name" value="Aldolase class I"/>
    <property type="match status" value="1"/>
</dbReference>
<dbReference type="STRING" id="683960.A0A1E3P6V1"/>
<keyword evidence="7" id="KW-0520">NAD</keyword>
<evidence type="ECO:0000313" key="15">
    <source>
        <dbReference type="EMBL" id="ODQ61146.1"/>
    </source>
</evidence>
<keyword evidence="4" id="KW-0507">mRNA processing</keyword>
<dbReference type="GeneID" id="30198813"/>
<dbReference type="InterPro" id="IPR001269">
    <property type="entry name" value="DUS_fam"/>
</dbReference>
<dbReference type="CDD" id="cd02801">
    <property type="entry name" value="DUS_like_FMN"/>
    <property type="match status" value="1"/>
</dbReference>
<evidence type="ECO:0000256" key="6">
    <source>
        <dbReference type="ARBA" id="ARBA00023002"/>
    </source>
</evidence>
<protein>
    <recommendedName>
        <fullName evidence="10">tRNA-dihydrouridine synthase</fullName>
        <ecNumber evidence="10">1.3.1.-</ecNumber>
    </recommendedName>
</protein>
<dbReference type="EMBL" id="KV454209">
    <property type="protein sequence ID" value="ODQ61146.1"/>
    <property type="molecule type" value="Genomic_DNA"/>
</dbReference>
<evidence type="ECO:0000256" key="2">
    <source>
        <dbReference type="ARBA" id="ARBA00022630"/>
    </source>
</evidence>
<feature type="binding site" evidence="12">
    <location>
        <begin position="12"/>
        <end position="14"/>
    </location>
    <ligand>
        <name>FMN</name>
        <dbReference type="ChEBI" id="CHEBI:58210"/>
    </ligand>
</feature>
<feature type="binding site" evidence="12">
    <location>
        <position position="161"/>
    </location>
    <ligand>
        <name>FMN</name>
        <dbReference type="ChEBI" id="CHEBI:58210"/>
    </ligand>
</feature>
<keyword evidence="16" id="KW-1185">Reference proteome</keyword>
<name>A0A1E3P6V1_WICAA</name>
<evidence type="ECO:0000256" key="3">
    <source>
        <dbReference type="ARBA" id="ARBA00022643"/>
    </source>
</evidence>
<dbReference type="PIRSF" id="PIRSF006621">
    <property type="entry name" value="Dus"/>
    <property type="match status" value="1"/>
</dbReference>
<evidence type="ECO:0000256" key="1">
    <source>
        <dbReference type="ARBA" id="ARBA00001917"/>
    </source>
</evidence>
<feature type="region of interest" description="Disordered" evidence="13">
    <location>
        <begin position="327"/>
        <end position="367"/>
    </location>
</feature>
<proteinExistence type="inferred from homology"/>
<feature type="binding site" evidence="12">
    <location>
        <position position="189"/>
    </location>
    <ligand>
        <name>FMN</name>
        <dbReference type="ChEBI" id="CHEBI:58210"/>
    </ligand>
</feature>
<comment type="function">
    <text evidence="10">Catalyzes the synthesis of dihydrouridine, a modified base found in the D-loop of most tRNAs.</text>
</comment>
<evidence type="ECO:0000313" key="16">
    <source>
        <dbReference type="Proteomes" id="UP000094112"/>
    </source>
</evidence>
<dbReference type="SUPFAM" id="SSF51395">
    <property type="entry name" value="FMN-linked oxidoreductases"/>
    <property type="match status" value="1"/>
</dbReference>
<dbReference type="Proteomes" id="UP000094112">
    <property type="component" value="Unassembled WGS sequence"/>
</dbReference>
<dbReference type="GO" id="GO:0005737">
    <property type="term" value="C:cytoplasm"/>
    <property type="evidence" value="ECO:0007669"/>
    <property type="project" value="TreeGrafter"/>
</dbReference>